<reference evidence="2 3" key="1">
    <citation type="journal article" date="2014" name="Am. J. Bot.">
        <title>Genome assembly and annotation for red clover (Trifolium pratense; Fabaceae).</title>
        <authorList>
            <person name="Istvanek J."/>
            <person name="Jaros M."/>
            <person name="Krenek A."/>
            <person name="Repkova J."/>
        </authorList>
    </citation>
    <scope>NUCLEOTIDE SEQUENCE [LARGE SCALE GENOMIC DNA]</scope>
    <source>
        <strain evidence="3">cv. Tatra</strain>
        <tissue evidence="2">Young leaves</tissue>
    </source>
</reference>
<organism evidence="2 3">
    <name type="scientific">Trifolium pratense</name>
    <name type="common">Red clover</name>
    <dbReference type="NCBI Taxonomy" id="57577"/>
    <lineage>
        <taxon>Eukaryota</taxon>
        <taxon>Viridiplantae</taxon>
        <taxon>Streptophyta</taxon>
        <taxon>Embryophyta</taxon>
        <taxon>Tracheophyta</taxon>
        <taxon>Spermatophyta</taxon>
        <taxon>Magnoliopsida</taxon>
        <taxon>eudicotyledons</taxon>
        <taxon>Gunneridae</taxon>
        <taxon>Pentapetalae</taxon>
        <taxon>rosids</taxon>
        <taxon>fabids</taxon>
        <taxon>Fabales</taxon>
        <taxon>Fabaceae</taxon>
        <taxon>Papilionoideae</taxon>
        <taxon>50 kb inversion clade</taxon>
        <taxon>NPAAA clade</taxon>
        <taxon>Hologalegina</taxon>
        <taxon>IRL clade</taxon>
        <taxon>Trifolieae</taxon>
        <taxon>Trifolium</taxon>
    </lineage>
</organism>
<proteinExistence type="predicted"/>
<dbReference type="EMBL" id="ASHM01065307">
    <property type="protein sequence ID" value="PNX91183.1"/>
    <property type="molecule type" value="Genomic_DNA"/>
</dbReference>
<protein>
    <submittedName>
        <fullName evidence="2">Uncharacterized protein</fullName>
    </submittedName>
</protein>
<dbReference type="Proteomes" id="UP000236291">
    <property type="component" value="Unassembled WGS sequence"/>
</dbReference>
<comment type="caution">
    <text evidence="2">The sequence shown here is derived from an EMBL/GenBank/DDBJ whole genome shotgun (WGS) entry which is preliminary data.</text>
</comment>
<sequence length="90" mass="10791">MASKKSKTKPPEKDRYLASYPRTLKISPHAGPEERKEHRKKVHKPIENVLWKQIQKLRKEQAALDKARIILKKKKRRAQKKFRKKQLLNN</sequence>
<gene>
    <name evidence="2" type="ORF">L195_g047313</name>
</gene>
<reference evidence="2 3" key="2">
    <citation type="journal article" date="2017" name="Front. Plant Sci.">
        <title>Gene Classification and Mining of Molecular Markers Useful in Red Clover (Trifolium pratense) Breeding.</title>
        <authorList>
            <person name="Istvanek J."/>
            <person name="Dluhosova J."/>
            <person name="Dluhos P."/>
            <person name="Patkova L."/>
            <person name="Nedelnik J."/>
            <person name="Repkova J."/>
        </authorList>
    </citation>
    <scope>NUCLEOTIDE SEQUENCE [LARGE SCALE GENOMIC DNA]</scope>
    <source>
        <strain evidence="3">cv. Tatra</strain>
        <tissue evidence="2">Young leaves</tissue>
    </source>
</reference>
<name>A0A2K3MK15_TRIPR</name>
<evidence type="ECO:0000313" key="3">
    <source>
        <dbReference type="Proteomes" id="UP000236291"/>
    </source>
</evidence>
<dbReference type="AlphaFoldDB" id="A0A2K3MK15"/>
<evidence type="ECO:0000313" key="2">
    <source>
        <dbReference type="EMBL" id="PNX91183.1"/>
    </source>
</evidence>
<accession>A0A2K3MK15</accession>
<feature type="region of interest" description="Disordered" evidence="1">
    <location>
        <begin position="1"/>
        <end position="42"/>
    </location>
</feature>
<evidence type="ECO:0000256" key="1">
    <source>
        <dbReference type="SAM" id="MobiDB-lite"/>
    </source>
</evidence>